<feature type="compositionally biased region" description="Basic and acidic residues" evidence="13">
    <location>
        <begin position="1323"/>
        <end position="1338"/>
    </location>
</feature>
<keyword evidence="5 12" id="KW-0597">Phosphoprotein</keyword>
<feature type="compositionally biased region" description="Polar residues" evidence="13">
    <location>
        <begin position="1268"/>
        <end position="1288"/>
    </location>
</feature>
<dbReference type="Pfam" id="PF02518">
    <property type="entry name" value="HATPase_c"/>
    <property type="match status" value="1"/>
</dbReference>
<dbReference type="Pfam" id="PF00512">
    <property type="entry name" value="HisKA"/>
    <property type="match status" value="1"/>
</dbReference>
<keyword evidence="10" id="KW-0902">Two-component regulatory system</keyword>
<comment type="function">
    <text evidence="11">Involved in the control of the SAPK-dependent transcriptional response to peroxide stress. Regulates sty1 activity.</text>
</comment>
<dbReference type="InterPro" id="IPR001610">
    <property type="entry name" value="PAC"/>
</dbReference>
<evidence type="ECO:0000256" key="2">
    <source>
        <dbReference type="ARBA" id="ARBA00004496"/>
    </source>
</evidence>
<feature type="region of interest" description="Disordered" evidence="13">
    <location>
        <begin position="181"/>
        <end position="218"/>
    </location>
</feature>
<dbReference type="FunFam" id="1.10.287.130:FF:000002">
    <property type="entry name" value="Two-component osmosensing histidine kinase"/>
    <property type="match status" value="1"/>
</dbReference>
<dbReference type="CDD" id="cd17546">
    <property type="entry name" value="REC_hyHK_CKI1_RcsC-like"/>
    <property type="match status" value="1"/>
</dbReference>
<dbReference type="Pfam" id="PF00072">
    <property type="entry name" value="Response_reg"/>
    <property type="match status" value="1"/>
</dbReference>
<dbReference type="InterPro" id="IPR004358">
    <property type="entry name" value="Sig_transdc_His_kin-like_C"/>
</dbReference>
<keyword evidence="4" id="KW-0963">Cytoplasm</keyword>
<evidence type="ECO:0000256" key="9">
    <source>
        <dbReference type="ARBA" id="ARBA00022840"/>
    </source>
</evidence>
<dbReference type="SUPFAM" id="SSF52172">
    <property type="entry name" value="CheY-like"/>
    <property type="match status" value="1"/>
</dbReference>
<feature type="compositionally biased region" description="Low complexity" evidence="13">
    <location>
        <begin position="205"/>
        <end position="217"/>
    </location>
</feature>
<keyword evidence="18" id="KW-1185">Reference proteome</keyword>
<evidence type="ECO:0000259" key="15">
    <source>
        <dbReference type="PROSITE" id="PS50110"/>
    </source>
</evidence>
<dbReference type="PROSITE" id="PS50110">
    <property type="entry name" value="RESPONSE_REGULATORY"/>
    <property type="match status" value="1"/>
</dbReference>
<feature type="compositionally biased region" description="Basic and acidic residues" evidence="13">
    <location>
        <begin position="20"/>
        <end position="34"/>
    </location>
</feature>
<dbReference type="eggNOG" id="KOG0519">
    <property type="taxonomic scope" value="Eukaryota"/>
</dbReference>
<dbReference type="GO" id="GO:0000155">
    <property type="term" value="F:phosphorelay sensor kinase activity"/>
    <property type="evidence" value="ECO:0007669"/>
    <property type="project" value="InterPro"/>
</dbReference>
<dbReference type="Gene3D" id="3.30.450.20">
    <property type="entry name" value="PAS domain"/>
    <property type="match status" value="2"/>
</dbReference>
<feature type="compositionally biased region" description="Polar residues" evidence="13">
    <location>
        <begin position="1066"/>
        <end position="1076"/>
    </location>
</feature>
<comment type="subcellular location">
    <subcellularLocation>
        <location evidence="2">Cytoplasm</location>
    </subcellularLocation>
</comment>
<dbReference type="EMBL" id="KB446547">
    <property type="protein sequence ID" value="EME38484.1"/>
    <property type="molecule type" value="Genomic_DNA"/>
</dbReference>
<dbReference type="STRING" id="675120.N1PDG0"/>
<evidence type="ECO:0000256" key="11">
    <source>
        <dbReference type="ARBA" id="ARBA00054109"/>
    </source>
</evidence>
<keyword evidence="6" id="KW-0808">Transferase</keyword>
<dbReference type="SMART" id="SM00387">
    <property type="entry name" value="HATPase_c"/>
    <property type="match status" value="1"/>
</dbReference>
<keyword evidence="9" id="KW-0067">ATP-binding</keyword>
<evidence type="ECO:0000313" key="17">
    <source>
        <dbReference type="EMBL" id="EME38484.1"/>
    </source>
</evidence>
<evidence type="ECO:0000259" key="16">
    <source>
        <dbReference type="PROSITE" id="PS50113"/>
    </source>
</evidence>
<dbReference type="GO" id="GO:0009365">
    <property type="term" value="C:protein histidine kinase complex"/>
    <property type="evidence" value="ECO:0007669"/>
    <property type="project" value="UniProtKB-ARBA"/>
</dbReference>
<feature type="region of interest" description="Disordered" evidence="13">
    <location>
        <begin position="1379"/>
        <end position="1427"/>
    </location>
</feature>
<feature type="region of interest" description="Disordered" evidence="13">
    <location>
        <begin position="1323"/>
        <end position="1364"/>
    </location>
</feature>
<dbReference type="Gene3D" id="3.40.50.2300">
    <property type="match status" value="1"/>
</dbReference>
<dbReference type="InterPro" id="IPR000014">
    <property type="entry name" value="PAS"/>
</dbReference>
<evidence type="ECO:0000256" key="13">
    <source>
        <dbReference type="SAM" id="MobiDB-lite"/>
    </source>
</evidence>
<feature type="region of interest" description="Disordered" evidence="13">
    <location>
        <begin position="277"/>
        <end position="366"/>
    </location>
</feature>
<accession>N1PDG0</accession>
<dbReference type="Gene3D" id="1.10.287.130">
    <property type="match status" value="1"/>
</dbReference>
<evidence type="ECO:0000256" key="5">
    <source>
        <dbReference type="ARBA" id="ARBA00022553"/>
    </source>
</evidence>
<dbReference type="InterPro" id="IPR011006">
    <property type="entry name" value="CheY-like_superfamily"/>
</dbReference>
<feature type="domain" description="Histidine kinase" evidence="14">
    <location>
        <begin position="808"/>
        <end position="1032"/>
    </location>
</feature>
<evidence type="ECO:0000256" key="3">
    <source>
        <dbReference type="ARBA" id="ARBA00012438"/>
    </source>
</evidence>
<dbReference type="SUPFAM" id="SSF47384">
    <property type="entry name" value="Homodimeric domain of signal transducing histidine kinase"/>
    <property type="match status" value="1"/>
</dbReference>
<dbReference type="Proteomes" id="UP000016933">
    <property type="component" value="Unassembled WGS sequence"/>
</dbReference>
<feature type="domain" description="PAC" evidence="16">
    <location>
        <begin position="585"/>
        <end position="637"/>
    </location>
</feature>
<comment type="catalytic activity">
    <reaction evidence="1">
        <text>ATP + protein L-histidine = ADP + protein N-phospho-L-histidine.</text>
        <dbReference type="EC" id="2.7.13.3"/>
    </reaction>
</comment>
<feature type="domain" description="PAC" evidence="16">
    <location>
        <begin position="457"/>
        <end position="510"/>
    </location>
</feature>
<dbReference type="GO" id="GO:0005737">
    <property type="term" value="C:cytoplasm"/>
    <property type="evidence" value="ECO:0007669"/>
    <property type="project" value="UniProtKB-SubCell"/>
</dbReference>
<dbReference type="PRINTS" id="PR00344">
    <property type="entry name" value="BCTRLSENSOR"/>
</dbReference>
<gene>
    <name evidence="17" type="ORF">DOTSEDRAFT_75869</name>
</gene>
<feature type="domain" description="Response regulatory" evidence="15">
    <location>
        <begin position="1113"/>
        <end position="1240"/>
    </location>
</feature>
<name>N1PDG0_DOTSN</name>
<evidence type="ECO:0000259" key="14">
    <source>
        <dbReference type="PROSITE" id="PS50109"/>
    </source>
</evidence>
<evidence type="ECO:0000256" key="6">
    <source>
        <dbReference type="ARBA" id="ARBA00022679"/>
    </source>
</evidence>
<feature type="compositionally biased region" description="Low complexity" evidence="13">
    <location>
        <begin position="277"/>
        <end position="320"/>
    </location>
</feature>
<dbReference type="SMART" id="SM00086">
    <property type="entry name" value="PAC"/>
    <property type="match status" value="2"/>
</dbReference>
<dbReference type="NCBIfam" id="TIGR00229">
    <property type="entry name" value="sensory_box"/>
    <property type="match status" value="1"/>
</dbReference>
<feature type="region of interest" description="Disordered" evidence="13">
    <location>
        <begin position="1"/>
        <end position="59"/>
    </location>
</feature>
<dbReference type="FunFam" id="3.30.565.10:FF:000010">
    <property type="entry name" value="Sensor histidine kinase RcsC"/>
    <property type="match status" value="1"/>
</dbReference>
<dbReference type="InterPro" id="IPR003661">
    <property type="entry name" value="HisK_dim/P_dom"/>
</dbReference>
<dbReference type="GO" id="GO:0005524">
    <property type="term" value="F:ATP binding"/>
    <property type="evidence" value="ECO:0007669"/>
    <property type="project" value="UniProtKB-KW"/>
</dbReference>
<dbReference type="OMA" id="EIEKWFG"/>
<dbReference type="PROSITE" id="PS50113">
    <property type="entry name" value="PAC"/>
    <property type="match status" value="2"/>
</dbReference>
<dbReference type="InterPro" id="IPR003594">
    <property type="entry name" value="HATPase_dom"/>
</dbReference>
<dbReference type="Pfam" id="PF08447">
    <property type="entry name" value="PAS_3"/>
    <property type="match status" value="1"/>
</dbReference>
<dbReference type="FunFam" id="3.30.450.20:FF:000099">
    <property type="entry name" value="Sensory box sensor histidine kinase"/>
    <property type="match status" value="1"/>
</dbReference>
<dbReference type="Gene3D" id="3.30.565.10">
    <property type="entry name" value="Histidine kinase-like ATPase, C-terminal domain"/>
    <property type="match status" value="1"/>
</dbReference>
<dbReference type="CDD" id="cd16922">
    <property type="entry name" value="HATPase_EvgS-ArcB-TorS-like"/>
    <property type="match status" value="1"/>
</dbReference>
<keyword evidence="7" id="KW-0547">Nucleotide-binding</keyword>
<dbReference type="PROSITE" id="PS50109">
    <property type="entry name" value="HIS_KIN"/>
    <property type="match status" value="1"/>
</dbReference>
<reference evidence="18" key="1">
    <citation type="journal article" date="2012" name="PLoS Genet.">
        <title>The genomes of the fungal plant pathogens Cladosporium fulvum and Dothistroma septosporum reveal adaptation to different hosts and lifestyles but also signatures of common ancestry.</title>
        <authorList>
            <person name="de Wit P.J.G.M."/>
            <person name="van der Burgt A."/>
            <person name="Oekmen B."/>
            <person name="Stergiopoulos I."/>
            <person name="Abd-Elsalam K.A."/>
            <person name="Aerts A.L."/>
            <person name="Bahkali A.H."/>
            <person name="Beenen H.G."/>
            <person name="Chettri P."/>
            <person name="Cox M.P."/>
            <person name="Datema E."/>
            <person name="de Vries R.P."/>
            <person name="Dhillon B."/>
            <person name="Ganley A.R."/>
            <person name="Griffiths S.A."/>
            <person name="Guo Y."/>
            <person name="Hamelin R.C."/>
            <person name="Henrissat B."/>
            <person name="Kabir M.S."/>
            <person name="Jashni M.K."/>
            <person name="Kema G."/>
            <person name="Klaubauf S."/>
            <person name="Lapidus A."/>
            <person name="Levasseur A."/>
            <person name="Lindquist E."/>
            <person name="Mehrabi R."/>
            <person name="Ohm R.A."/>
            <person name="Owen T.J."/>
            <person name="Salamov A."/>
            <person name="Schwelm A."/>
            <person name="Schijlen E."/>
            <person name="Sun H."/>
            <person name="van den Burg H.A."/>
            <person name="van Ham R.C.H.J."/>
            <person name="Zhang S."/>
            <person name="Goodwin S.B."/>
            <person name="Grigoriev I.V."/>
            <person name="Collemare J."/>
            <person name="Bradshaw R.E."/>
        </authorList>
    </citation>
    <scope>NUCLEOTIDE SEQUENCE [LARGE SCALE GENOMIC DNA]</scope>
    <source>
        <strain evidence="18">NZE10 / CBS 128990</strain>
    </source>
</reference>
<dbReference type="CDD" id="cd00130">
    <property type="entry name" value="PAS"/>
    <property type="match status" value="1"/>
</dbReference>
<reference evidence="17 18" key="2">
    <citation type="journal article" date="2012" name="PLoS Pathog.">
        <title>Diverse lifestyles and strategies of plant pathogenesis encoded in the genomes of eighteen Dothideomycetes fungi.</title>
        <authorList>
            <person name="Ohm R.A."/>
            <person name="Feau N."/>
            <person name="Henrissat B."/>
            <person name="Schoch C.L."/>
            <person name="Horwitz B.A."/>
            <person name="Barry K.W."/>
            <person name="Condon B.J."/>
            <person name="Copeland A.C."/>
            <person name="Dhillon B."/>
            <person name="Glaser F."/>
            <person name="Hesse C.N."/>
            <person name="Kosti I."/>
            <person name="LaButti K."/>
            <person name="Lindquist E.A."/>
            <person name="Lucas S."/>
            <person name="Salamov A.A."/>
            <person name="Bradshaw R.E."/>
            <person name="Ciuffetti L."/>
            <person name="Hamelin R.C."/>
            <person name="Kema G.H.J."/>
            <person name="Lawrence C."/>
            <person name="Scott J.A."/>
            <person name="Spatafora J.W."/>
            <person name="Turgeon B.G."/>
            <person name="de Wit P.J.G.M."/>
            <person name="Zhong S."/>
            <person name="Goodwin S.B."/>
            <person name="Grigoriev I.V."/>
        </authorList>
    </citation>
    <scope>NUCLEOTIDE SEQUENCE [LARGE SCALE GENOMIC DNA]</scope>
    <source>
        <strain evidence="18">NZE10 / CBS 128990</strain>
    </source>
</reference>
<evidence type="ECO:0000256" key="8">
    <source>
        <dbReference type="ARBA" id="ARBA00022777"/>
    </source>
</evidence>
<feature type="region of interest" description="Disordered" evidence="13">
    <location>
        <begin position="1057"/>
        <end position="1084"/>
    </location>
</feature>
<feature type="region of interest" description="Disordered" evidence="13">
    <location>
        <begin position="1248"/>
        <end position="1288"/>
    </location>
</feature>
<dbReference type="PANTHER" id="PTHR45339:SF1">
    <property type="entry name" value="HYBRID SIGNAL TRANSDUCTION HISTIDINE KINASE J"/>
    <property type="match status" value="1"/>
</dbReference>
<dbReference type="InterPro" id="IPR001789">
    <property type="entry name" value="Sig_transdc_resp-reg_receiver"/>
</dbReference>
<feature type="compositionally biased region" description="Polar residues" evidence="13">
    <location>
        <begin position="335"/>
        <end position="344"/>
    </location>
</feature>
<feature type="modified residue" description="4-aspartylphosphate" evidence="12">
    <location>
        <position position="1167"/>
    </location>
</feature>
<dbReference type="InterPro" id="IPR005467">
    <property type="entry name" value="His_kinase_dom"/>
</dbReference>
<dbReference type="CDD" id="cd00082">
    <property type="entry name" value="HisKA"/>
    <property type="match status" value="1"/>
</dbReference>
<dbReference type="SUPFAM" id="SSF55785">
    <property type="entry name" value="PYP-like sensor domain (PAS domain)"/>
    <property type="match status" value="1"/>
</dbReference>
<dbReference type="InterPro" id="IPR036890">
    <property type="entry name" value="HATPase_C_sf"/>
</dbReference>
<dbReference type="GO" id="GO:1900745">
    <property type="term" value="P:positive regulation of p38MAPK cascade"/>
    <property type="evidence" value="ECO:0007669"/>
    <property type="project" value="UniProtKB-ARBA"/>
</dbReference>
<protein>
    <recommendedName>
        <fullName evidence="3">histidine kinase</fullName>
        <ecNumber evidence="3">2.7.13.3</ecNumber>
    </recommendedName>
</protein>
<dbReference type="InterPro" id="IPR000700">
    <property type="entry name" value="PAS-assoc_C"/>
</dbReference>
<dbReference type="OrthoDB" id="60033at2759"/>
<dbReference type="SMART" id="SM00091">
    <property type="entry name" value="PAS"/>
    <property type="match status" value="2"/>
</dbReference>
<evidence type="ECO:0000256" key="4">
    <source>
        <dbReference type="ARBA" id="ARBA00022490"/>
    </source>
</evidence>
<keyword evidence="8" id="KW-0418">Kinase</keyword>
<dbReference type="EC" id="2.7.13.3" evidence="3"/>
<dbReference type="HOGENOM" id="CLU_000445_114_5_1"/>
<sequence length="1427" mass="158949">MEQELERQQARSRVSFQELELQRTRSGPDNERGDYFSAEGSEDEFEDRTASPVSKRRESLTIRIPPSQARADMAFTALQYLPMPVIVLSSAKTVVLANEAMGRLLGIDPEYEHDDIEEGPNPVKRLASREVRTATDILYGTTLGQLGLDLFQGGNAVFMAWEEFLGTVVDDAAKAQASTTQLNTHLGSLRDHDTTPTGARHRRSTSTTSSSRLSSRTAGLREVHDAIVDIVFSTHRDAKTGLPLASRTQMADHVQAQMIVSVWATEDEQYFTLTFTSASASPPSSDGNSTKTTSRTVSRTPTSYSNSVPSGLSSDSSSSSHHTGRPQSGGVRSPPISNFASPTTMPKMDFPPRGPPATASQTSAPTMFHKTTKLKEALLNSMNIPAYAMWKDESFGVPNKAAIKLIYPWIEDGNFDSNEQARDFLSRYTLYRGDFSEEVPLDEFPIMRLMRERQRFENYRIGMYSVKDGSRMLFDVGGEPIVNDKGEFLGGLVLFYNVTDYARTISRQQLQNEHQFENITNLIPQMIWRTTPDGAHDYYNDRWYEYTGLTVEESGGDGWLNAFDKDDLTVVAPIWEHSLATGDEYRVEYRCRQHNGAYRWMLGRATPMRDDDGNIVKWFGTCTDIHEQVLAREEAKQTKMQLEQVIEHGQITLWAVDKEHKLLLAEGKPMSPDPGGADDFYHGKNRWAGKSMWEIFEAQGRLSEREAFEGPVDDIIAGKIKDKTIEGQITTTGRWFRTRMYPLLRQERTGGIEGEEYIDGVVGVSMDITELREAAAQVAKRNQENARLMAQSVAAKEASKMKSQFLANMSHEIRTPIAGVIGMSELLLDDDSGELTKEQRECAENIQRSANGLLTVINDILDFSKVESGRLDIEEVQFDLSVVIRDVNKMLSFAAERKGLKYIDDIQQLQSWKVMGDPGRLRQVMTNLLTNSIKFTSEGSVAMKVKAQKETHDMVEVHFTVEDTGIGIEEEVRKRLFKPFSQADSSTARRFGGTGLGLTISKNLVELMHGQISLTSELGLGTKATFSIPFKKAPYQGGHSPLVEVGSIPDRLQSEMSVSRPVSDHSAPTTPTTPKLQSHRRDPCTTGIPGFSWPEGSYSEQHYLTEEERQSVNVLVVEDNAINQQIALKTIRKLGFPVRAVWNGKEALDYLSAPSKEQPRPDIILMDVQMPIMDGYKATYTIRNAQPFAHNPEMQGTPIVAMTASAIQGDREKCQAAGMDDYLAKPVKKPNLEKMLIKWAIEGKKKRAELKQNPQLMSSRKRPVNPRHGSSFTSSVTSDVNSQEQLSSELDKLEVYSRTIESQAESTADRADRQQRAEEQAIALRDHELIEAGEDPRTKLGRGLSDESNQGQAEKPISALTAENMERFAKSDRMAQLKCEGSGLHDGDDSSAMATVADTAVARSAAPSPSPGGLPGPNKYRRSHDFT</sequence>
<dbReference type="InterPro" id="IPR013655">
    <property type="entry name" value="PAS_fold_3"/>
</dbReference>
<evidence type="ECO:0000256" key="10">
    <source>
        <dbReference type="ARBA" id="ARBA00023012"/>
    </source>
</evidence>
<dbReference type="SUPFAM" id="SSF55874">
    <property type="entry name" value="ATPase domain of HSP90 chaperone/DNA topoisomerase II/histidine kinase"/>
    <property type="match status" value="1"/>
</dbReference>
<proteinExistence type="predicted"/>
<evidence type="ECO:0000256" key="1">
    <source>
        <dbReference type="ARBA" id="ARBA00000085"/>
    </source>
</evidence>
<dbReference type="PANTHER" id="PTHR45339">
    <property type="entry name" value="HYBRID SIGNAL TRANSDUCTION HISTIDINE KINASE J"/>
    <property type="match status" value="1"/>
</dbReference>
<evidence type="ECO:0000256" key="12">
    <source>
        <dbReference type="PROSITE-ProRule" id="PRU00169"/>
    </source>
</evidence>
<dbReference type="SMART" id="SM00388">
    <property type="entry name" value="HisKA"/>
    <property type="match status" value="1"/>
</dbReference>
<dbReference type="InterPro" id="IPR035965">
    <property type="entry name" value="PAS-like_dom_sf"/>
</dbReference>
<evidence type="ECO:0000256" key="7">
    <source>
        <dbReference type="ARBA" id="ARBA00022741"/>
    </source>
</evidence>
<dbReference type="InterPro" id="IPR036097">
    <property type="entry name" value="HisK_dim/P_sf"/>
</dbReference>
<organism evidence="17 18">
    <name type="scientific">Dothistroma septosporum (strain NZE10 / CBS 128990)</name>
    <name type="common">Red band needle blight fungus</name>
    <name type="synonym">Mycosphaerella pini</name>
    <dbReference type="NCBI Taxonomy" id="675120"/>
    <lineage>
        <taxon>Eukaryota</taxon>
        <taxon>Fungi</taxon>
        <taxon>Dikarya</taxon>
        <taxon>Ascomycota</taxon>
        <taxon>Pezizomycotina</taxon>
        <taxon>Dothideomycetes</taxon>
        <taxon>Dothideomycetidae</taxon>
        <taxon>Mycosphaerellales</taxon>
        <taxon>Mycosphaerellaceae</taxon>
        <taxon>Dothistroma</taxon>
    </lineage>
</organism>
<dbReference type="SMART" id="SM00448">
    <property type="entry name" value="REC"/>
    <property type="match status" value="1"/>
</dbReference>
<evidence type="ECO:0000313" key="18">
    <source>
        <dbReference type="Proteomes" id="UP000016933"/>
    </source>
</evidence>